<protein>
    <submittedName>
        <fullName evidence="1">Uncharacterized protein</fullName>
    </submittedName>
</protein>
<name>A0AA97I3A5_9SPHN</name>
<dbReference type="KEGG" id="acoa:RB602_07670"/>
<evidence type="ECO:0000313" key="2">
    <source>
        <dbReference type="Proteomes" id="UP001302429"/>
    </source>
</evidence>
<dbReference type="Proteomes" id="UP001302429">
    <property type="component" value="Chromosome"/>
</dbReference>
<sequence>MDAKRIELFRKTNQEGTLIVDATLKEDGAIEIFFHDIGKTAENTWGNRDYERSLTIPKDKLGLFALALIGETFADDARALSKVENLCKAHDIPTSGFSF</sequence>
<dbReference type="EMBL" id="CP136594">
    <property type="protein sequence ID" value="WOE76580.1"/>
    <property type="molecule type" value="Genomic_DNA"/>
</dbReference>
<dbReference type="RefSeq" id="WP_317084396.1">
    <property type="nucleotide sequence ID" value="NZ_CP136594.1"/>
</dbReference>
<reference evidence="1 2" key="1">
    <citation type="submission" date="2023-10" db="EMBL/GenBank/DDBJ databases">
        <title>Complete genome sequence of a Sphingomonadaceae bacterium.</title>
        <authorList>
            <person name="Yan C."/>
        </authorList>
    </citation>
    <scope>NUCLEOTIDE SEQUENCE [LARGE SCALE GENOMIC DNA]</scope>
    <source>
        <strain evidence="1 2">SCSIO 66989</strain>
    </source>
</reference>
<gene>
    <name evidence="1" type="ORF">RB602_07670</name>
</gene>
<dbReference type="AlphaFoldDB" id="A0AA97I3A5"/>
<evidence type="ECO:0000313" key="1">
    <source>
        <dbReference type="EMBL" id="WOE76580.1"/>
    </source>
</evidence>
<keyword evidence="2" id="KW-1185">Reference proteome</keyword>
<accession>A0AA97I3A5</accession>
<proteinExistence type="predicted"/>
<organism evidence="1 2">
    <name type="scientific">Alterisphingorhabdus coralli</name>
    <dbReference type="NCBI Taxonomy" id="3071408"/>
    <lineage>
        <taxon>Bacteria</taxon>
        <taxon>Pseudomonadati</taxon>
        <taxon>Pseudomonadota</taxon>
        <taxon>Alphaproteobacteria</taxon>
        <taxon>Sphingomonadales</taxon>
        <taxon>Sphingomonadaceae</taxon>
        <taxon>Alterisphingorhabdus (ex Yan et al. 2024)</taxon>
    </lineage>
</organism>